<keyword evidence="1" id="KW-1133">Transmembrane helix</keyword>
<dbReference type="EMBL" id="LAZR01024000">
    <property type="protein sequence ID" value="KKL76586.1"/>
    <property type="molecule type" value="Genomic_DNA"/>
</dbReference>
<protein>
    <submittedName>
        <fullName evidence="2">Uncharacterized protein</fullName>
    </submittedName>
</protein>
<organism evidence="2">
    <name type="scientific">marine sediment metagenome</name>
    <dbReference type="NCBI Taxonomy" id="412755"/>
    <lineage>
        <taxon>unclassified sequences</taxon>
        <taxon>metagenomes</taxon>
        <taxon>ecological metagenomes</taxon>
    </lineage>
</organism>
<evidence type="ECO:0000313" key="2">
    <source>
        <dbReference type="EMBL" id="KKL76586.1"/>
    </source>
</evidence>
<feature type="transmembrane region" description="Helical" evidence="1">
    <location>
        <begin position="6"/>
        <end position="28"/>
    </location>
</feature>
<keyword evidence="1" id="KW-0472">Membrane</keyword>
<dbReference type="AlphaFoldDB" id="A0A0F9FDQ7"/>
<sequence length="29" mass="3364">MTGYEIVRIIGVAMLFTGWLLYTIDFLAR</sequence>
<reference evidence="2" key="1">
    <citation type="journal article" date="2015" name="Nature">
        <title>Complex archaea that bridge the gap between prokaryotes and eukaryotes.</title>
        <authorList>
            <person name="Spang A."/>
            <person name="Saw J.H."/>
            <person name="Jorgensen S.L."/>
            <person name="Zaremba-Niedzwiedzka K."/>
            <person name="Martijn J."/>
            <person name="Lind A.E."/>
            <person name="van Eijk R."/>
            <person name="Schleper C."/>
            <person name="Guy L."/>
            <person name="Ettema T.J."/>
        </authorList>
    </citation>
    <scope>NUCLEOTIDE SEQUENCE</scope>
</reference>
<accession>A0A0F9FDQ7</accession>
<gene>
    <name evidence="2" type="ORF">LCGC14_2043410</name>
</gene>
<proteinExistence type="predicted"/>
<keyword evidence="1" id="KW-0812">Transmembrane</keyword>
<evidence type="ECO:0000256" key="1">
    <source>
        <dbReference type="SAM" id="Phobius"/>
    </source>
</evidence>
<name>A0A0F9FDQ7_9ZZZZ</name>
<comment type="caution">
    <text evidence="2">The sequence shown here is derived from an EMBL/GenBank/DDBJ whole genome shotgun (WGS) entry which is preliminary data.</text>
</comment>